<dbReference type="GO" id="GO:0009249">
    <property type="term" value="P:protein lipoylation"/>
    <property type="evidence" value="ECO:0007669"/>
    <property type="project" value="TreeGrafter"/>
</dbReference>
<evidence type="ECO:0000256" key="3">
    <source>
        <dbReference type="ARBA" id="ARBA00022946"/>
    </source>
</evidence>
<dbReference type="AlphaFoldDB" id="A0A086KNQ2"/>
<dbReference type="GO" id="GO:0005739">
    <property type="term" value="C:mitochondrion"/>
    <property type="evidence" value="ECO:0007669"/>
    <property type="project" value="TreeGrafter"/>
</dbReference>
<dbReference type="Gene3D" id="2.40.50.100">
    <property type="match status" value="1"/>
</dbReference>
<accession>A0A086KNQ2</accession>
<dbReference type="CDD" id="cd06848">
    <property type="entry name" value="GCS_H"/>
    <property type="match status" value="1"/>
</dbReference>
<dbReference type="PROSITE" id="PS00189">
    <property type="entry name" value="LIPOYL"/>
    <property type="match status" value="1"/>
</dbReference>
<dbReference type="InterPro" id="IPR002930">
    <property type="entry name" value="GCV_H"/>
</dbReference>
<dbReference type="InterPro" id="IPR011053">
    <property type="entry name" value="Single_hybrid_motif"/>
</dbReference>
<evidence type="ECO:0000256" key="2">
    <source>
        <dbReference type="ARBA" id="ARBA00022823"/>
    </source>
</evidence>
<dbReference type="EMBL" id="AEYI02000732">
    <property type="protein sequence ID" value="KFG46020.1"/>
    <property type="molecule type" value="Genomic_DNA"/>
</dbReference>
<dbReference type="PROSITE" id="PS50968">
    <property type="entry name" value="BIOTINYL_LIPOYL"/>
    <property type="match status" value="1"/>
</dbReference>
<dbReference type="PANTHER" id="PTHR11715:SF3">
    <property type="entry name" value="GLYCINE CLEAVAGE SYSTEM H PROTEIN-RELATED"/>
    <property type="match status" value="1"/>
</dbReference>
<dbReference type="GO" id="GO:0019464">
    <property type="term" value="P:glycine decarboxylation via glycine cleavage system"/>
    <property type="evidence" value="ECO:0007669"/>
    <property type="project" value="InterPro"/>
</dbReference>
<dbReference type="PANTHER" id="PTHR11715">
    <property type="entry name" value="GLYCINE CLEAVAGE SYSTEM H PROTEIN"/>
    <property type="match status" value="1"/>
</dbReference>
<dbReference type="OrthoDB" id="10264154at2759"/>
<dbReference type="Pfam" id="PF01597">
    <property type="entry name" value="GCV_H"/>
    <property type="match status" value="1"/>
</dbReference>
<keyword evidence="3" id="KW-0809">Transit peptide</keyword>
<evidence type="ECO:0000313" key="6">
    <source>
        <dbReference type="Proteomes" id="UP000028828"/>
    </source>
</evidence>
<feature type="domain" description="Lipoyl-binding" evidence="4">
    <location>
        <begin position="145"/>
        <end position="249"/>
    </location>
</feature>
<proteinExistence type="inferred from homology"/>
<protein>
    <submittedName>
        <fullName evidence="5">Glycine cleavage H-protein</fullName>
    </submittedName>
</protein>
<comment type="caution">
    <text evidence="5">The sequence shown here is derived from an EMBL/GenBank/DDBJ whole genome shotgun (WGS) entry which is preliminary data.</text>
</comment>
<gene>
    <name evidence="5" type="ORF">TGP89_202960</name>
</gene>
<dbReference type="VEuPathDB" id="ToxoDB:TGP89_202960"/>
<keyword evidence="2" id="KW-0450">Lipoyl</keyword>
<comment type="similarity">
    <text evidence="1">Belongs to the GcvH family.</text>
</comment>
<dbReference type="GO" id="GO:0005960">
    <property type="term" value="C:glycine cleavage complex"/>
    <property type="evidence" value="ECO:0007669"/>
    <property type="project" value="InterPro"/>
</dbReference>
<reference evidence="5 6" key="1">
    <citation type="submission" date="2014-03" db="EMBL/GenBank/DDBJ databases">
        <authorList>
            <person name="Sibley D."/>
            <person name="Venepally P."/>
            <person name="Karamycheva S."/>
            <person name="Hadjithomas M."/>
            <person name="Khan A."/>
            <person name="Brunk B."/>
            <person name="Roos D."/>
            <person name="Caler E."/>
            <person name="Lorenzi H."/>
        </authorList>
    </citation>
    <scope>NUCLEOTIDE SEQUENCE [LARGE SCALE GENOMIC DNA]</scope>
    <source>
        <strain evidence="6">p89</strain>
    </source>
</reference>
<evidence type="ECO:0000256" key="1">
    <source>
        <dbReference type="ARBA" id="ARBA00009249"/>
    </source>
</evidence>
<dbReference type="SUPFAM" id="SSF51230">
    <property type="entry name" value="Single hybrid motif"/>
    <property type="match status" value="1"/>
</dbReference>
<dbReference type="Proteomes" id="UP000028828">
    <property type="component" value="Unassembled WGS sequence"/>
</dbReference>
<evidence type="ECO:0000259" key="4">
    <source>
        <dbReference type="PROSITE" id="PS50968"/>
    </source>
</evidence>
<name>A0A086KNQ2_TOXGO</name>
<organism evidence="5 6">
    <name type="scientific">Toxoplasma gondii p89</name>
    <dbReference type="NCBI Taxonomy" id="943119"/>
    <lineage>
        <taxon>Eukaryota</taxon>
        <taxon>Sar</taxon>
        <taxon>Alveolata</taxon>
        <taxon>Apicomplexa</taxon>
        <taxon>Conoidasida</taxon>
        <taxon>Coccidia</taxon>
        <taxon>Eucoccidiorida</taxon>
        <taxon>Eimeriorina</taxon>
        <taxon>Sarcocystidae</taxon>
        <taxon>Toxoplasma</taxon>
    </lineage>
</organism>
<evidence type="ECO:0000313" key="5">
    <source>
        <dbReference type="EMBL" id="KFG46020.1"/>
    </source>
</evidence>
<dbReference type="InterPro" id="IPR003016">
    <property type="entry name" value="2-oxoA_DH_lipoyl-BS"/>
</dbReference>
<dbReference type="InterPro" id="IPR033753">
    <property type="entry name" value="GCV_H/Fam206"/>
</dbReference>
<dbReference type="InterPro" id="IPR000089">
    <property type="entry name" value="Biotin_lipoyl"/>
</dbReference>
<sequence length="299" mass="32482">MRPCSPSGQFPIMRRVFARPGFPHSPFPPFHLACIPVQPGNTIRGRLLRHTPRVLSRGFSDGQLIGHCLLASSSRPSGCRVFSSLASASSVVAPNHLGVYYSKTHEYVRLSLDCPPTQEESCTTSASSPEVVASETPKSSERVLFGVVGISAYAAEELGEVVYVDFPERLAQAGSRSAEMRKDERARVGEEDTSVKKGSAVCSLESVKSVAEVYSPVDGLVVEVNEKVREQPSLVCQDPEGQGWLLKLRLPQAEAEEGGVEKSASALVAKVTKRLMDEERYATFVEREKNAGALEDCDQ</sequence>